<dbReference type="HOGENOM" id="CLU_1853918_0_0_5"/>
<evidence type="ECO:0000313" key="1">
    <source>
        <dbReference type="EMBL" id="EGF89678.1"/>
    </source>
</evidence>
<organism evidence="1 2">
    <name type="scientific">Asticcacaulis biprosthecium C19</name>
    <dbReference type="NCBI Taxonomy" id="715226"/>
    <lineage>
        <taxon>Bacteria</taxon>
        <taxon>Pseudomonadati</taxon>
        <taxon>Pseudomonadota</taxon>
        <taxon>Alphaproteobacteria</taxon>
        <taxon>Caulobacterales</taxon>
        <taxon>Caulobacteraceae</taxon>
        <taxon>Asticcacaulis</taxon>
    </lineage>
</organism>
<dbReference type="Proteomes" id="UP000006512">
    <property type="component" value="Unassembled WGS sequence"/>
</dbReference>
<dbReference type="AlphaFoldDB" id="F4QSF8"/>
<dbReference type="EMBL" id="GL883080">
    <property type="protein sequence ID" value="EGF89678.1"/>
    <property type="molecule type" value="Genomic_DNA"/>
</dbReference>
<protein>
    <submittedName>
        <fullName evidence="1">Uncharacterized protein</fullName>
    </submittedName>
</protein>
<reference evidence="2" key="1">
    <citation type="submission" date="2011-03" db="EMBL/GenBank/DDBJ databases">
        <title>Draft genome sequence of Brevundimonas diminuta.</title>
        <authorList>
            <person name="Brown P.J.B."/>
            <person name="Buechlein A."/>
            <person name="Hemmerich C."/>
            <person name="Brun Y.V."/>
        </authorList>
    </citation>
    <scope>NUCLEOTIDE SEQUENCE [LARGE SCALE GENOMIC DNA]</scope>
    <source>
        <strain evidence="2">C19</strain>
    </source>
</reference>
<sequence length="167" mass="18578">MHDACIGENAAQPDTCLHARHHETSFVFGGKAGTTYDVRLRVRGLFEPTTMEGGAAPDPAHPYFYKGGQTRTPDYSQWRIDVSSPQQTYTLNNYPSVSHTIYQEDFEARIQVAAGATVTIQVIDGNDRQIDNGAQGRPDRQQMIEGVTEMPLAGQMLRLDVVRVEPR</sequence>
<proteinExistence type="predicted"/>
<keyword evidence="2" id="KW-1185">Reference proteome</keyword>
<name>F4QSF8_9CAUL</name>
<evidence type="ECO:0000313" key="2">
    <source>
        <dbReference type="Proteomes" id="UP000006512"/>
    </source>
</evidence>
<accession>F4QSF8</accession>
<gene>
    <name evidence="1" type="ORF">ABI_41010</name>
</gene>